<dbReference type="EMBL" id="JXTC01000496">
    <property type="protein sequence ID" value="PON49715.1"/>
    <property type="molecule type" value="Genomic_DNA"/>
</dbReference>
<dbReference type="AlphaFoldDB" id="A0A2P5BLN4"/>
<organism evidence="1 2">
    <name type="scientific">Trema orientale</name>
    <name type="common">Charcoal tree</name>
    <name type="synonym">Celtis orientalis</name>
    <dbReference type="NCBI Taxonomy" id="63057"/>
    <lineage>
        <taxon>Eukaryota</taxon>
        <taxon>Viridiplantae</taxon>
        <taxon>Streptophyta</taxon>
        <taxon>Embryophyta</taxon>
        <taxon>Tracheophyta</taxon>
        <taxon>Spermatophyta</taxon>
        <taxon>Magnoliopsida</taxon>
        <taxon>eudicotyledons</taxon>
        <taxon>Gunneridae</taxon>
        <taxon>Pentapetalae</taxon>
        <taxon>rosids</taxon>
        <taxon>fabids</taxon>
        <taxon>Rosales</taxon>
        <taxon>Cannabaceae</taxon>
        <taxon>Trema</taxon>
    </lineage>
</organism>
<keyword evidence="2" id="KW-1185">Reference proteome</keyword>
<evidence type="ECO:0000313" key="1">
    <source>
        <dbReference type="EMBL" id="PON49715.1"/>
    </source>
</evidence>
<evidence type="ECO:0000313" key="2">
    <source>
        <dbReference type="Proteomes" id="UP000237000"/>
    </source>
</evidence>
<proteinExistence type="predicted"/>
<dbReference type="InParanoid" id="A0A2P5BLN4"/>
<dbReference type="OrthoDB" id="5314306at2759"/>
<sequence length="87" mass="10067">MKEYGVSNSWIKQLTIDLDKYWKPLFLRKVPYPYCVLNFSNDGDVLIEFGGSYALWYDPMNNNISKLDGVDGFVPSFVESDFQIKGE</sequence>
<accession>A0A2P5BLN4</accession>
<name>A0A2P5BLN4_TREOI</name>
<comment type="caution">
    <text evidence="1">The sequence shown here is derived from an EMBL/GenBank/DDBJ whole genome shotgun (WGS) entry which is preliminary data.</text>
</comment>
<dbReference type="Proteomes" id="UP000237000">
    <property type="component" value="Unassembled WGS sequence"/>
</dbReference>
<reference evidence="2" key="1">
    <citation type="submission" date="2016-06" db="EMBL/GenBank/DDBJ databases">
        <title>Parallel loss of symbiosis genes in relatives of nitrogen-fixing non-legume Parasponia.</title>
        <authorList>
            <person name="Van Velzen R."/>
            <person name="Holmer R."/>
            <person name="Bu F."/>
            <person name="Rutten L."/>
            <person name="Van Zeijl A."/>
            <person name="Liu W."/>
            <person name="Santuari L."/>
            <person name="Cao Q."/>
            <person name="Sharma T."/>
            <person name="Shen D."/>
            <person name="Roswanjaya Y."/>
            <person name="Wardhani T."/>
            <person name="Kalhor M.S."/>
            <person name="Jansen J."/>
            <person name="Van den Hoogen J."/>
            <person name="Gungor B."/>
            <person name="Hartog M."/>
            <person name="Hontelez J."/>
            <person name="Verver J."/>
            <person name="Yang W.-C."/>
            <person name="Schijlen E."/>
            <person name="Repin R."/>
            <person name="Schilthuizen M."/>
            <person name="Schranz E."/>
            <person name="Heidstra R."/>
            <person name="Miyata K."/>
            <person name="Fedorova E."/>
            <person name="Kohlen W."/>
            <person name="Bisseling T."/>
            <person name="Smit S."/>
            <person name="Geurts R."/>
        </authorList>
    </citation>
    <scope>NUCLEOTIDE SEQUENCE [LARGE SCALE GENOMIC DNA]</scope>
    <source>
        <strain evidence="2">cv. RG33-2</strain>
    </source>
</reference>
<protein>
    <submittedName>
        <fullName evidence="1">Uncharacterized protein</fullName>
    </submittedName>
</protein>
<gene>
    <name evidence="1" type="ORF">TorRG33x02_316490</name>
</gene>